<dbReference type="PRINTS" id="PR00081">
    <property type="entry name" value="GDHRDH"/>
</dbReference>
<evidence type="ECO:0000313" key="2">
    <source>
        <dbReference type="Proteomes" id="UP001612915"/>
    </source>
</evidence>
<proteinExistence type="predicted"/>
<dbReference type="InterPro" id="IPR002347">
    <property type="entry name" value="SDR_fam"/>
</dbReference>
<dbReference type="CDD" id="cd05233">
    <property type="entry name" value="SDR_c"/>
    <property type="match status" value="1"/>
</dbReference>
<dbReference type="GO" id="GO:0016491">
    <property type="term" value="F:oxidoreductase activity"/>
    <property type="evidence" value="ECO:0007669"/>
    <property type="project" value="UniProtKB-KW"/>
</dbReference>
<dbReference type="PANTHER" id="PTHR43431">
    <property type="entry name" value="OXIDOREDUCTASE, SHORT CHAIN DEHYDROGENASE/REDUCTASE FAMILY (AFU_ORTHOLOGUE AFUA_5G14000)"/>
    <property type="match status" value="1"/>
</dbReference>
<protein>
    <submittedName>
        <fullName evidence="1">SDR family NAD(P)-dependent oxidoreductase</fullName>
        <ecNumber evidence="1">1.-.-.-</ecNumber>
    </submittedName>
</protein>
<dbReference type="Proteomes" id="UP001612915">
    <property type="component" value="Unassembled WGS sequence"/>
</dbReference>
<organism evidence="1 2">
    <name type="scientific">Spongisporangium articulatum</name>
    <dbReference type="NCBI Taxonomy" id="3362603"/>
    <lineage>
        <taxon>Bacteria</taxon>
        <taxon>Bacillati</taxon>
        <taxon>Actinomycetota</taxon>
        <taxon>Actinomycetes</taxon>
        <taxon>Kineosporiales</taxon>
        <taxon>Kineosporiaceae</taxon>
        <taxon>Spongisporangium</taxon>
    </lineage>
</organism>
<dbReference type="Gene3D" id="3.40.50.720">
    <property type="entry name" value="NAD(P)-binding Rossmann-like Domain"/>
    <property type="match status" value="1"/>
</dbReference>
<dbReference type="EC" id="1.-.-.-" evidence="1"/>
<gene>
    <name evidence="1" type="ORF">ACIB24_12800</name>
</gene>
<dbReference type="RefSeq" id="WP_398280629.1">
    <property type="nucleotide sequence ID" value="NZ_JBITLV010000004.1"/>
</dbReference>
<sequence length="223" mass="22506">MSTPLAVIVGAGPGVGAATARRFASLGYSIGLVSRGSAASQLADDLEADGAQVGWAKADVTDPVALTEALSVMSQAHGRVDVLHFNPSFGREVTGRDLNALTLLEDLHLGAAALTTAVAAVLPLMLQQHTGTILATGSGAADHPIREVATLGVQKAALRSLVQTLALDLGPEGIHVATVTVRGGLGRGPGAIAPERVAETFAELAAETAGDPAAWRTVVDLTA</sequence>
<dbReference type="EMBL" id="JBITLV010000004">
    <property type="protein sequence ID" value="MFI7587944.1"/>
    <property type="molecule type" value="Genomic_DNA"/>
</dbReference>
<name>A0ABW8ANK1_9ACTN</name>
<dbReference type="Pfam" id="PF00106">
    <property type="entry name" value="adh_short"/>
    <property type="match status" value="1"/>
</dbReference>
<keyword evidence="1" id="KW-0560">Oxidoreductase</keyword>
<accession>A0ABW8ANK1</accession>
<comment type="caution">
    <text evidence="1">The sequence shown here is derived from an EMBL/GenBank/DDBJ whole genome shotgun (WGS) entry which is preliminary data.</text>
</comment>
<dbReference type="InterPro" id="IPR036291">
    <property type="entry name" value="NAD(P)-bd_dom_sf"/>
</dbReference>
<dbReference type="PANTHER" id="PTHR43431:SF7">
    <property type="entry name" value="OXIDOREDUCTASE, SHORT CHAIN DEHYDROGENASE_REDUCTASE FAMILY (AFU_ORTHOLOGUE AFUA_5G14000)"/>
    <property type="match status" value="1"/>
</dbReference>
<evidence type="ECO:0000313" key="1">
    <source>
        <dbReference type="EMBL" id="MFI7587944.1"/>
    </source>
</evidence>
<keyword evidence="2" id="KW-1185">Reference proteome</keyword>
<reference evidence="1 2" key="1">
    <citation type="submission" date="2024-10" db="EMBL/GenBank/DDBJ databases">
        <title>The Natural Products Discovery Center: Release of the First 8490 Sequenced Strains for Exploring Actinobacteria Biosynthetic Diversity.</title>
        <authorList>
            <person name="Kalkreuter E."/>
            <person name="Kautsar S.A."/>
            <person name="Yang D."/>
            <person name="Bader C.D."/>
            <person name="Teijaro C.N."/>
            <person name="Fluegel L."/>
            <person name="Davis C.M."/>
            <person name="Simpson J.R."/>
            <person name="Lauterbach L."/>
            <person name="Steele A.D."/>
            <person name="Gui C."/>
            <person name="Meng S."/>
            <person name="Li G."/>
            <person name="Viehrig K."/>
            <person name="Ye F."/>
            <person name="Su P."/>
            <person name="Kiefer A.F."/>
            <person name="Nichols A."/>
            <person name="Cepeda A.J."/>
            <person name="Yan W."/>
            <person name="Fan B."/>
            <person name="Jiang Y."/>
            <person name="Adhikari A."/>
            <person name="Zheng C.-J."/>
            <person name="Schuster L."/>
            <person name="Cowan T.M."/>
            <person name="Smanski M.J."/>
            <person name="Chevrette M.G."/>
            <person name="De Carvalho L.P.S."/>
            <person name="Shen B."/>
        </authorList>
    </citation>
    <scope>NUCLEOTIDE SEQUENCE [LARGE SCALE GENOMIC DNA]</scope>
    <source>
        <strain evidence="1 2">NPDC049639</strain>
    </source>
</reference>
<dbReference type="SUPFAM" id="SSF51735">
    <property type="entry name" value="NAD(P)-binding Rossmann-fold domains"/>
    <property type="match status" value="1"/>
</dbReference>